<name>A0ABM7FQL0_9ACTN</name>
<dbReference type="Proteomes" id="UP001321542">
    <property type="component" value="Chromosome"/>
</dbReference>
<gene>
    <name evidence="1" type="ORF">SGFS_098290</name>
</gene>
<reference evidence="1 2" key="1">
    <citation type="journal article" date="2010" name="ChemBioChem">
        <title>Cloning and characterization of the biosynthetic gene cluster of 16-membered macrolide antibiotic FD-891: involvement of a dual functional cytochrome P450 monooxygenase catalyzing epoxidation and hydroxylation.</title>
        <authorList>
            <person name="Kudo F."/>
            <person name="Motegi A."/>
            <person name="Mizoue K."/>
            <person name="Eguchi T."/>
        </authorList>
    </citation>
    <scope>NUCLEOTIDE SEQUENCE [LARGE SCALE GENOMIC DNA]</scope>
    <source>
        <strain evidence="1 2">A-8890</strain>
    </source>
</reference>
<evidence type="ECO:0000313" key="1">
    <source>
        <dbReference type="EMBL" id="BBC38535.1"/>
    </source>
</evidence>
<evidence type="ECO:0000313" key="2">
    <source>
        <dbReference type="Proteomes" id="UP001321542"/>
    </source>
</evidence>
<organism evidence="1 2">
    <name type="scientific">Streptomyces graminofaciens</name>
    <dbReference type="NCBI Taxonomy" id="68212"/>
    <lineage>
        <taxon>Bacteria</taxon>
        <taxon>Bacillati</taxon>
        <taxon>Actinomycetota</taxon>
        <taxon>Actinomycetes</taxon>
        <taxon>Kitasatosporales</taxon>
        <taxon>Streptomycetaceae</taxon>
        <taxon>Streptomyces</taxon>
    </lineage>
</organism>
<proteinExistence type="predicted"/>
<dbReference type="EMBL" id="AP018448">
    <property type="protein sequence ID" value="BBC38535.1"/>
    <property type="molecule type" value="Genomic_DNA"/>
</dbReference>
<keyword evidence="2" id="KW-1185">Reference proteome</keyword>
<accession>A0ABM7FQL0</accession>
<protein>
    <recommendedName>
        <fullName evidence="3">Secreted protein</fullName>
    </recommendedName>
</protein>
<reference evidence="1 2" key="2">
    <citation type="journal article" date="2023" name="ChemBioChem">
        <title>Acyltransferase Domain Exchange between Two Independent Type I Polyketide Synthases in the Same Producer Strain of Macrolide Antibiotics.</title>
        <authorList>
            <person name="Kudo F."/>
            <person name="Kishikawa K."/>
            <person name="Tsuboi K."/>
            <person name="Kido T."/>
            <person name="Usui T."/>
            <person name="Hashimoto J."/>
            <person name="Shin-Ya K."/>
            <person name="Miyanaga A."/>
            <person name="Eguchi T."/>
        </authorList>
    </citation>
    <scope>NUCLEOTIDE SEQUENCE [LARGE SCALE GENOMIC DNA]</scope>
    <source>
        <strain evidence="1 2">A-8890</strain>
    </source>
</reference>
<evidence type="ECO:0008006" key="3">
    <source>
        <dbReference type="Google" id="ProtNLM"/>
    </source>
</evidence>
<sequence length="78" mass="8325">MLGRSPRTAARCALTRSGPLALLAARPPTSPATCHLPPATCQLGRTDLIRALLTFYAATDVLISDIVQFRHLGITGRL</sequence>